<evidence type="ECO:0000313" key="1">
    <source>
        <dbReference type="EMBL" id="KAI3735658.1"/>
    </source>
</evidence>
<evidence type="ECO:0000313" key="2">
    <source>
        <dbReference type="Proteomes" id="UP001055879"/>
    </source>
</evidence>
<dbReference type="Proteomes" id="UP001055879">
    <property type="component" value="Linkage Group LG04"/>
</dbReference>
<reference evidence="2" key="1">
    <citation type="journal article" date="2022" name="Mol. Ecol. Resour.">
        <title>The genomes of chicory, endive, great burdock and yacon provide insights into Asteraceae palaeo-polyploidization history and plant inulin production.</title>
        <authorList>
            <person name="Fan W."/>
            <person name="Wang S."/>
            <person name="Wang H."/>
            <person name="Wang A."/>
            <person name="Jiang F."/>
            <person name="Liu H."/>
            <person name="Zhao H."/>
            <person name="Xu D."/>
            <person name="Zhang Y."/>
        </authorList>
    </citation>
    <scope>NUCLEOTIDE SEQUENCE [LARGE SCALE GENOMIC DNA]</scope>
    <source>
        <strain evidence="2">cv. Niubang</strain>
    </source>
</reference>
<accession>A0ACB9CN40</accession>
<comment type="caution">
    <text evidence="1">The sequence shown here is derived from an EMBL/GenBank/DDBJ whole genome shotgun (WGS) entry which is preliminary data.</text>
</comment>
<organism evidence="1 2">
    <name type="scientific">Arctium lappa</name>
    <name type="common">Greater burdock</name>
    <name type="synonym">Lappa major</name>
    <dbReference type="NCBI Taxonomy" id="4217"/>
    <lineage>
        <taxon>Eukaryota</taxon>
        <taxon>Viridiplantae</taxon>
        <taxon>Streptophyta</taxon>
        <taxon>Embryophyta</taxon>
        <taxon>Tracheophyta</taxon>
        <taxon>Spermatophyta</taxon>
        <taxon>Magnoliopsida</taxon>
        <taxon>eudicotyledons</taxon>
        <taxon>Gunneridae</taxon>
        <taxon>Pentapetalae</taxon>
        <taxon>asterids</taxon>
        <taxon>campanulids</taxon>
        <taxon>Asterales</taxon>
        <taxon>Asteraceae</taxon>
        <taxon>Carduoideae</taxon>
        <taxon>Cardueae</taxon>
        <taxon>Arctiinae</taxon>
        <taxon>Arctium</taxon>
    </lineage>
</organism>
<dbReference type="EMBL" id="CM042050">
    <property type="protein sequence ID" value="KAI3735658.1"/>
    <property type="molecule type" value="Genomic_DNA"/>
</dbReference>
<proteinExistence type="predicted"/>
<keyword evidence="2" id="KW-1185">Reference proteome</keyword>
<reference evidence="1 2" key="2">
    <citation type="journal article" date="2022" name="Mol. Ecol. Resour.">
        <title>The genomes of chicory, endive, great burdock and yacon provide insights into Asteraceae paleo-polyploidization history and plant inulin production.</title>
        <authorList>
            <person name="Fan W."/>
            <person name="Wang S."/>
            <person name="Wang H."/>
            <person name="Wang A."/>
            <person name="Jiang F."/>
            <person name="Liu H."/>
            <person name="Zhao H."/>
            <person name="Xu D."/>
            <person name="Zhang Y."/>
        </authorList>
    </citation>
    <scope>NUCLEOTIDE SEQUENCE [LARGE SCALE GENOMIC DNA]</scope>
    <source>
        <strain evidence="2">cv. Niubang</strain>
    </source>
</reference>
<sequence length="99" mass="11111">MLMKDKPVLGIPGIAMIPLLQFIKYRQFTKLLGDCSAKPVGIDVKQRQTSKESEFLRFNCYILFTVTELILVVQKLSLPDIHDLAVGEWTETTNTAVAA</sequence>
<gene>
    <name evidence="1" type="ORF">L6452_15166</name>
</gene>
<name>A0ACB9CN40_ARCLA</name>
<protein>
    <submittedName>
        <fullName evidence="1">Uncharacterized protein</fullName>
    </submittedName>
</protein>